<keyword evidence="4" id="KW-0808">Transferase</keyword>
<dbReference type="Proteomes" id="UP000198775">
    <property type="component" value="Unassembled WGS sequence"/>
</dbReference>
<keyword evidence="2" id="KW-1133">Transmembrane helix</keyword>
<evidence type="ECO:0000313" key="5">
    <source>
        <dbReference type="Proteomes" id="UP000198775"/>
    </source>
</evidence>
<feature type="transmembrane region" description="Helical" evidence="2">
    <location>
        <begin position="271"/>
        <end position="290"/>
    </location>
</feature>
<accession>A0A1H8SL57</accession>
<dbReference type="Gene3D" id="3.90.550.10">
    <property type="entry name" value="Spore Coat Polysaccharide Biosynthesis Protein SpsA, Chain A"/>
    <property type="match status" value="1"/>
</dbReference>
<dbReference type="AlphaFoldDB" id="A0A1H8SL57"/>
<keyword evidence="2" id="KW-0812">Transmembrane</keyword>
<name>A0A1H8SL57_9EURY</name>
<sequence>MYRNHTIAVVVPAYNEAGLVGDVIRTVPEYVDRVYVVDDGSTDGTWTEIAAAATAVNESTDGTVATVSTATTATGLDERVVTIRHDENRGVGGAIKTGYLHAREDGIDVTAVMGGDGQMRPEGLAAVIDPIVEGRADYAKGNRLHDPETAQEMPRFRLLGNRVLTLLTKIASGYWGTSDPQNGYTAISLDALEAVDIEEMYEFYGYCNDLLVKCNTEGLRVADVPRAAAYDDEESHISLSTYVPRVSTMLLTNFLGRLRDQYLRGPAHPAWLSYATGLVTGIAGVGLALAEAVDTDGTARSVGNALSLALVGCLAFLLGTILERDRFADRTVVAEPQAVDTGERIEAEGATTDGHQPEASAD</sequence>
<dbReference type="OrthoDB" id="43988at2157"/>
<evidence type="ECO:0000259" key="3">
    <source>
        <dbReference type="Pfam" id="PF00535"/>
    </source>
</evidence>
<evidence type="ECO:0000256" key="1">
    <source>
        <dbReference type="SAM" id="MobiDB-lite"/>
    </source>
</evidence>
<dbReference type="PANTHER" id="PTHR48090:SF7">
    <property type="entry name" value="RFBJ PROTEIN"/>
    <property type="match status" value="1"/>
</dbReference>
<dbReference type="CDD" id="cd04179">
    <property type="entry name" value="DPM_DPG-synthase_like"/>
    <property type="match status" value="1"/>
</dbReference>
<keyword evidence="2" id="KW-0472">Membrane</keyword>
<proteinExistence type="predicted"/>
<dbReference type="InterPro" id="IPR050256">
    <property type="entry name" value="Glycosyltransferase_2"/>
</dbReference>
<evidence type="ECO:0000313" key="4">
    <source>
        <dbReference type="EMBL" id="SEO79094.1"/>
    </source>
</evidence>
<evidence type="ECO:0000256" key="2">
    <source>
        <dbReference type="SAM" id="Phobius"/>
    </source>
</evidence>
<protein>
    <submittedName>
        <fullName evidence="4">Glycosyl transferase family 2</fullName>
    </submittedName>
</protein>
<reference evidence="5" key="1">
    <citation type="submission" date="2016-10" db="EMBL/GenBank/DDBJ databases">
        <authorList>
            <person name="Varghese N."/>
            <person name="Submissions S."/>
        </authorList>
    </citation>
    <scope>NUCLEOTIDE SEQUENCE [LARGE SCALE GENOMIC DNA]</scope>
    <source>
        <strain evidence="5">IBRC-M 10043</strain>
    </source>
</reference>
<feature type="domain" description="Glycosyltransferase 2-like" evidence="3">
    <location>
        <begin position="9"/>
        <end position="193"/>
    </location>
</feature>
<dbReference type="PANTHER" id="PTHR48090">
    <property type="entry name" value="UNDECAPRENYL-PHOSPHATE 4-DEOXY-4-FORMAMIDO-L-ARABINOSE TRANSFERASE-RELATED"/>
    <property type="match status" value="1"/>
</dbReference>
<dbReference type="InterPro" id="IPR001173">
    <property type="entry name" value="Glyco_trans_2-like"/>
</dbReference>
<gene>
    <name evidence="4" type="ORF">SAMN05216388_101969</name>
</gene>
<organism evidence="4 5">
    <name type="scientific">Halorientalis persicus</name>
    <dbReference type="NCBI Taxonomy" id="1367881"/>
    <lineage>
        <taxon>Archaea</taxon>
        <taxon>Methanobacteriati</taxon>
        <taxon>Methanobacteriota</taxon>
        <taxon>Stenosarchaea group</taxon>
        <taxon>Halobacteria</taxon>
        <taxon>Halobacteriales</taxon>
        <taxon>Haloarculaceae</taxon>
        <taxon>Halorientalis</taxon>
    </lineage>
</organism>
<feature type="transmembrane region" description="Helical" evidence="2">
    <location>
        <begin position="302"/>
        <end position="322"/>
    </location>
</feature>
<dbReference type="InterPro" id="IPR029044">
    <property type="entry name" value="Nucleotide-diphossugar_trans"/>
</dbReference>
<feature type="region of interest" description="Disordered" evidence="1">
    <location>
        <begin position="339"/>
        <end position="362"/>
    </location>
</feature>
<dbReference type="GO" id="GO:0016740">
    <property type="term" value="F:transferase activity"/>
    <property type="evidence" value="ECO:0007669"/>
    <property type="project" value="UniProtKB-KW"/>
</dbReference>
<keyword evidence="5" id="KW-1185">Reference proteome</keyword>
<dbReference type="EMBL" id="FOCX01000019">
    <property type="protein sequence ID" value="SEO79094.1"/>
    <property type="molecule type" value="Genomic_DNA"/>
</dbReference>
<dbReference type="Pfam" id="PF00535">
    <property type="entry name" value="Glycos_transf_2"/>
    <property type="match status" value="1"/>
</dbReference>
<dbReference type="RefSeq" id="WP_092662450.1">
    <property type="nucleotide sequence ID" value="NZ_FOCX01000019.1"/>
</dbReference>
<dbReference type="SUPFAM" id="SSF53448">
    <property type="entry name" value="Nucleotide-diphospho-sugar transferases"/>
    <property type="match status" value="1"/>
</dbReference>